<keyword evidence="1" id="KW-0732">Signal</keyword>
<feature type="chain" id="PRO_5045865260" description="MORN repeat protein" evidence="1">
    <location>
        <begin position="21"/>
        <end position="372"/>
    </location>
</feature>
<dbReference type="Proteomes" id="UP001500841">
    <property type="component" value="Unassembled WGS sequence"/>
</dbReference>
<dbReference type="SUPFAM" id="SSF74653">
    <property type="entry name" value="TolA/TonB C-terminal domain"/>
    <property type="match status" value="1"/>
</dbReference>
<accession>A0ABP7X0J5</accession>
<dbReference type="SUPFAM" id="SSF82185">
    <property type="entry name" value="Histone H3 K4-specific methyltransferase SET7/9 N-terminal domain"/>
    <property type="match status" value="1"/>
</dbReference>
<proteinExistence type="predicted"/>
<reference evidence="3" key="1">
    <citation type="journal article" date="2019" name="Int. J. Syst. Evol. Microbiol.">
        <title>The Global Catalogue of Microorganisms (GCM) 10K type strain sequencing project: providing services to taxonomists for standard genome sequencing and annotation.</title>
        <authorList>
            <consortium name="The Broad Institute Genomics Platform"/>
            <consortium name="The Broad Institute Genome Sequencing Center for Infectious Disease"/>
            <person name="Wu L."/>
            <person name="Ma J."/>
        </authorList>
    </citation>
    <scope>NUCLEOTIDE SEQUENCE [LARGE SCALE GENOMIC DNA]</scope>
    <source>
        <strain evidence="3">JCM 17085</strain>
    </source>
</reference>
<evidence type="ECO:0000313" key="2">
    <source>
        <dbReference type="EMBL" id="GAA4101452.1"/>
    </source>
</evidence>
<keyword evidence="3" id="KW-1185">Reference proteome</keyword>
<dbReference type="Gene3D" id="3.90.930.1">
    <property type="match status" value="1"/>
</dbReference>
<feature type="signal peptide" evidence="1">
    <location>
        <begin position="1"/>
        <end position="20"/>
    </location>
</feature>
<evidence type="ECO:0000256" key="1">
    <source>
        <dbReference type="SAM" id="SignalP"/>
    </source>
</evidence>
<dbReference type="EMBL" id="BAABCV010000010">
    <property type="protein sequence ID" value="GAA4101452.1"/>
    <property type="molecule type" value="Genomic_DNA"/>
</dbReference>
<evidence type="ECO:0008006" key="4">
    <source>
        <dbReference type="Google" id="ProtNLM"/>
    </source>
</evidence>
<sequence length="372" mass="41860">MKITFIILTAGLFCSTLAKAQDTTPQHPVRSIHYQFIDKDSVKLALNEDFELIEDSCASIFRYARLDTAFGKFSGHIRDVNKADPNVVRTEGTYDKDGNKEGLFVSHFANGQLESKGSFVKNKFDGKWELYYDNGKPRMNFEAHGHDVQLTDYWDPTGKKIVDNGSGKYRFNVDQIYWEGHLMDGRPVGSWYAYRSGKDEPPIMTEMYKLGEFQVGRSPSGKEYKDSARMELVSLDLLPFTRAEALRTSAIPCGVIASNIVHPQYKDGMDIYNNLLSEEVAQALKTTDLKPFKNNSFSVNGIVDDKGKLANLEAVDSFDPAITRSLITALKRMPALEPVMVNGRRVKVKVQVNFIFNGGFCRFNYAFSTAGN</sequence>
<dbReference type="RefSeq" id="WP_345105672.1">
    <property type="nucleotide sequence ID" value="NZ_BAABCV010000010.1"/>
</dbReference>
<protein>
    <recommendedName>
        <fullName evidence="4">MORN repeat protein</fullName>
    </recommendedName>
</protein>
<comment type="caution">
    <text evidence="2">The sequence shown here is derived from an EMBL/GenBank/DDBJ whole genome shotgun (WGS) entry which is preliminary data.</text>
</comment>
<organism evidence="2 3">
    <name type="scientific">Mucilaginibacter panaciglaebae</name>
    <dbReference type="NCBI Taxonomy" id="502331"/>
    <lineage>
        <taxon>Bacteria</taxon>
        <taxon>Pseudomonadati</taxon>
        <taxon>Bacteroidota</taxon>
        <taxon>Sphingobacteriia</taxon>
        <taxon>Sphingobacteriales</taxon>
        <taxon>Sphingobacteriaceae</taxon>
        <taxon>Mucilaginibacter</taxon>
    </lineage>
</organism>
<gene>
    <name evidence="2" type="ORF">GCM10022392_27680</name>
</gene>
<name>A0ABP7X0J5_9SPHI</name>
<evidence type="ECO:0000313" key="3">
    <source>
        <dbReference type="Proteomes" id="UP001500841"/>
    </source>
</evidence>